<feature type="transmembrane region" description="Helical" evidence="1">
    <location>
        <begin position="6"/>
        <end position="26"/>
    </location>
</feature>
<name>A0A1J5S829_9ZZZZ</name>
<sequence>MNRKLATIIGIQAFLIVVLFWVLVFYGKDEYEASSQESEDSIEAPNHVNAKAGVTVISLSTATQAQSEIKTTALQANTHQTSLSTYGNVIGIDNLTELRTRYLAAKAEADILQTNLTHSKIEYDRQYSLNLDDKNVSDKTVASALATIKADEAKVFAAESSAKNIADSMRQLWGEALTEQATRQNSSTLLHNLLNFKDALIQITLPFDSSEPNKNSRITVSPIAAPSHTISAYFISRAPLSNATIQGKTYFYHATSEDLRAGMQVKILSTSSKGSVNGVTIPSSAVVWYAGKPWVYQKIGVDQFSRLPINTDVEVENGWFYQGKLKPNDQVVTNGAQLLLSEEFKSQIKNENED</sequence>
<keyword evidence="1" id="KW-1133">Transmembrane helix</keyword>
<gene>
    <name evidence="2" type="ORF">GALL_133940</name>
</gene>
<dbReference type="EMBL" id="MLJW01000057">
    <property type="protein sequence ID" value="OIR04463.1"/>
    <property type="molecule type" value="Genomic_DNA"/>
</dbReference>
<dbReference type="Gene3D" id="2.40.420.20">
    <property type="match status" value="1"/>
</dbReference>
<evidence type="ECO:0000313" key="2">
    <source>
        <dbReference type="EMBL" id="OIR04463.1"/>
    </source>
</evidence>
<dbReference type="AlphaFoldDB" id="A0A1J5S829"/>
<organism evidence="2">
    <name type="scientific">mine drainage metagenome</name>
    <dbReference type="NCBI Taxonomy" id="410659"/>
    <lineage>
        <taxon>unclassified sequences</taxon>
        <taxon>metagenomes</taxon>
        <taxon>ecological metagenomes</taxon>
    </lineage>
</organism>
<reference evidence="2" key="1">
    <citation type="submission" date="2016-10" db="EMBL/GenBank/DDBJ databases">
        <title>Sequence of Gallionella enrichment culture.</title>
        <authorList>
            <person name="Poehlein A."/>
            <person name="Muehling M."/>
            <person name="Daniel R."/>
        </authorList>
    </citation>
    <scope>NUCLEOTIDE SEQUENCE</scope>
</reference>
<evidence type="ECO:0000256" key="1">
    <source>
        <dbReference type="SAM" id="Phobius"/>
    </source>
</evidence>
<keyword evidence="1" id="KW-0812">Transmembrane</keyword>
<accession>A0A1J5S829</accession>
<proteinExistence type="predicted"/>
<comment type="caution">
    <text evidence="2">The sequence shown here is derived from an EMBL/GenBank/DDBJ whole genome shotgun (WGS) entry which is preliminary data.</text>
</comment>
<keyword evidence="1" id="KW-0472">Membrane</keyword>
<protein>
    <submittedName>
        <fullName evidence="2">Uncharacterized protein</fullName>
    </submittedName>
</protein>